<organism evidence="1 2">
    <name type="scientific">Azospirillum brasilense</name>
    <dbReference type="NCBI Taxonomy" id="192"/>
    <lineage>
        <taxon>Bacteria</taxon>
        <taxon>Pseudomonadati</taxon>
        <taxon>Pseudomonadota</taxon>
        <taxon>Alphaproteobacteria</taxon>
        <taxon>Rhodospirillales</taxon>
        <taxon>Azospirillaceae</taxon>
        <taxon>Azospirillum</taxon>
    </lineage>
</organism>
<dbReference type="EMBL" id="CP032345">
    <property type="protein sequence ID" value="QCO14025.1"/>
    <property type="molecule type" value="Genomic_DNA"/>
</dbReference>
<proteinExistence type="predicted"/>
<evidence type="ECO:0000313" key="2">
    <source>
        <dbReference type="Proteomes" id="UP000298693"/>
    </source>
</evidence>
<accession>A0A4D8QSZ0</accession>
<dbReference type="RefSeq" id="WP_137138678.1">
    <property type="nucleotide sequence ID" value="NZ_CP032345.1"/>
</dbReference>
<gene>
    <name evidence="1" type="ORF">D3869_01575</name>
</gene>
<name>A0A4D8QSZ0_AZOBR</name>
<reference evidence="1 2" key="1">
    <citation type="submission" date="2018-09" db="EMBL/GenBank/DDBJ databases">
        <title>Whole genome based analysis of evolution and adaptive divergence in Indian and Brazilian strains of Azospirillum brasilense.</title>
        <authorList>
            <person name="Singh C."/>
            <person name="Tripathi A.K."/>
        </authorList>
    </citation>
    <scope>NUCLEOTIDE SEQUENCE [LARGE SCALE GENOMIC DNA]</scope>
    <source>
        <strain evidence="1 2">MTCC4039</strain>
    </source>
</reference>
<dbReference type="InterPro" id="IPR011101">
    <property type="entry name" value="DUF5131"/>
</dbReference>
<protein>
    <submittedName>
        <fullName evidence="1">Phage Gp37/Gp68 family protein</fullName>
    </submittedName>
</protein>
<dbReference type="AlphaFoldDB" id="A0A4D8QSZ0"/>
<dbReference type="Pfam" id="PF07505">
    <property type="entry name" value="DUF5131"/>
    <property type="match status" value="1"/>
</dbReference>
<dbReference type="Proteomes" id="UP000298693">
    <property type="component" value="Chromosome"/>
</dbReference>
<sequence length="340" mass="37790">MGETSKIEWTDATFNPWIGCTKLSAACDNCYAEKERAVTCLGVTWGAGQPRHRTSASTWKQPLTWNRKAAKEGRRMRVFCASLADVFDAEVPDDWRDDLFALIAATPHLDWLLLTKRPKVMRDFADRAARCGEHWLADKGAPPVRWPLPNVWLGTTVENQAMAEARIPHLLGTPAAVRFLSMEPLLGMVDLRRWMADLCPNCLQPGCVPSLRFDSAEVFSICGRFVMETPRPLIDWVITGGESGPKARPSRTDWFRAIRDQCAADGVAFLHKQNGEWLQCRTHDPGAVAVQRDGTITASTKPLATVAQDMGMLWMERVGKKAAGRLLDGVLHDALPAVRS</sequence>
<evidence type="ECO:0000313" key="1">
    <source>
        <dbReference type="EMBL" id="QCO14025.1"/>
    </source>
</evidence>